<dbReference type="OrthoDB" id="5599486at2"/>
<dbReference type="AlphaFoldDB" id="A0A1G8ZLP2"/>
<accession>A0A1G8ZLP2</accession>
<name>A0A1G8ZLP2_9GAMM</name>
<evidence type="ECO:0000313" key="1">
    <source>
        <dbReference type="EMBL" id="SDK15060.1"/>
    </source>
</evidence>
<dbReference type="InterPro" id="IPR011044">
    <property type="entry name" value="Quino_amine_DH_bsu"/>
</dbReference>
<dbReference type="EMBL" id="FNEM01000020">
    <property type="protein sequence ID" value="SDK15060.1"/>
    <property type="molecule type" value="Genomic_DNA"/>
</dbReference>
<evidence type="ECO:0008006" key="3">
    <source>
        <dbReference type="Google" id="ProtNLM"/>
    </source>
</evidence>
<proteinExistence type="predicted"/>
<keyword evidence="2" id="KW-1185">Reference proteome</keyword>
<sequence length="275" mass="30572">MVTSLMLAAALAAPHPPQLRPLPPVLDEISGIAWDGRQLWAHNDSGDSARLFRFSAQGEPLGQVRFSGVRARDWEDVASDGEHLFVADCGNNRGNREDLTIYRTPIPEGEGPVSAVPIQFSFAEQTDFSRKGYTHNFDCEALVATKESLWVFSKNWGNGRSRVYKLPKIPGSYRVEAQQSLPVWGYISAADWQPQTGKLALLGYRGGLNFNAFVWIADLTEQGVDWEHAKEYQPVGDGQWEALTWISPDTLLLGKESSDVSDAGWQLWQPPKATE</sequence>
<protein>
    <recommendedName>
        <fullName evidence="3">WD40-like Beta Propeller Repeat</fullName>
    </recommendedName>
</protein>
<organism evidence="1 2">
    <name type="scientific">Ferrimonas sediminum</name>
    <dbReference type="NCBI Taxonomy" id="718193"/>
    <lineage>
        <taxon>Bacteria</taxon>
        <taxon>Pseudomonadati</taxon>
        <taxon>Pseudomonadota</taxon>
        <taxon>Gammaproteobacteria</taxon>
        <taxon>Alteromonadales</taxon>
        <taxon>Ferrimonadaceae</taxon>
        <taxon>Ferrimonas</taxon>
    </lineage>
</organism>
<dbReference type="SUPFAM" id="SSF50969">
    <property type="entry name" value="YVTN repeat-like/Quinoprotein amine dehydrogenase"/>
    <property type="match status" value="1"/>
</dbReference>
<dbReference type="Proteomes" id="UP000199527">
    <property type="component" value="Unassembled WGS sequence"/>
</dbReference>
<gene>
    <name evidence="1" type="ORF">SAMN04488540_12026</name>
</gene>
<evidence type="ECO:0000313" key="2">
    <source>
        <dbReference type="Proteomes" id="UP000199527"/>
    </source>
</evidence>
<reference evidence="2" key="1">
    <citation type="submission" date="2016-10" db="EMBL/GenBank/DDBJ databases">
        <authorList>
            <person name="Varghese N."/>
            <person name="Submissions S."/>
        </authorList>
    </citation>
    <scope>NUCLEOTIDE SEQUENCE [LARGE SCALE GENOMIC DNA]</scope>
    <source>
        <strain evidence="2">DSM 23317</strain>
    </source>
</reference>
<dbReference type="RefSeq" id="WP_143026674.1">
    <property type="nucleotide sequence ID" value="NZ_FNEM01000020.1"/>
</dbReference>